<evidence type="ECO:0000256" key="5">
    <source>
        <dbReference type="ARBA" id="ARBA00023124"/>
    </source>
</evidence>
<organism evidence="9 10">
    <name type="scientific">Inhella proteolytica</name>
    <dbReference type="NCBI Taxonomy" id="2795029"/>
    <lineage>
        <taxon>Bacteria</taxon>
        <taxon>Pseudomonadati</taxon>
        <taxon>Pseudomonadota</taxon>
        <taxon>Betaproteobacteria</taxon>
        <taxon>Burkholderiales</taxon>
        <taxon>Sphaerotilaceae</taxon>
        <taxon>Inhella</taxon>
    </lineage>
</organism>
<comment type="caution">
    <text evidence="9">The sequence shown here is derived from an EMBL/GenBank/DDBJ whole genome shotgun (WGS) entry which is preliminary data.</text>
</comment>
<evidence type="ECO:0000256" key="8">
    <source>
        <dbReference type="RuleBase" id="RU364100"/>
    </source>
</evidence>
<evidence type="ECO:0000256" key="6">
    <source>
        <dbReference type="ARBA" id="ARBA00023125"/>
    </source>
</evidence>
<evidence type="ECO:0000256" key="3">
    <source>
        <dbReference type="ARBA" id="ARBA00022763"/>
    </source>
</evidence>
<keyword evidence="6" id="KW-0238">DNA-binding</keyword>
<dbReference type="SUPFAM" id="SSF143081">
    <property type="entry name" value="BB1717-like"/>
    <property type="match status" value="1"/>
</dbReference>
<comment type="similarity">
    <text evidence="1 8">Belongs to the SOS response-associated peptidase family.</text>
</comment>
<proteinExistence type="inferred from homology"/>
<dbReference type="GO" id="GO:0008233">
    <property type="term" value="F:peptidase activity"/>
    <property type="evidence" value="ECO:0007669"/>
    <property type="project" value="UniProtKB-KW"/>
</dbReference>
<accession>A0A931NG90</accession>
<dbReference type="PANTHER" id="PTHR13604:SF0">
    <property type="entry name" value="ABASIC SITE PROCESSING PROTEIN HMCES"/>
    <property type="match status" value="1"/>
</dbReference>
<dbReference type="EC" id="3.4.-.-" evidence="8"/>
<sequence length="224" mass="25091">MCTRYIPPEMATVERFWHIGRHNPPTLWPAEIFPRQPGPFVRAAPKAELERELLVGPWSLLPFDKRYATCNARIEGIETRATSRRPWARGQRCVIPALSFDEPCWESGRCVWWRFRRADGEPLSLAGLWSEAVDPASGAYLPVYAMLTQNADADPLMRRMHKPDSKLPPDAQDKRGVVVLEAADVDRWLHAPLPEARGLVRLAEPGVLVGEPLGAGAQRSLEAG</sequence>
<dbReference type="EMBL" id="JAEDAK010000028">
    <property type="protein sequence ID" value="MBH9579647.1"/>
    <property type="molecule type" value="Genomic_DNA"/>
</dbReference>
<evidence type="ECO:0000313" key="9">
    <source>
        <dbReference type="EMBL" id="MBH9579647.1"/>
    </source>
</evidence>
<dbReference type="RefSeq" id="WP_198113595.1">
    <property type="nucleotide sequence ID" value="NZ_JAEDAK010000028.1"/>
</dbReference>
<dbReference type="Pfam" id="PF02586">
    <property type="entry name" value="SRAP"/>
    <property type="match status" value="1"/>
</dbReference>
<reference evidence="9" key="1">
    <citation type="submission" date="2020-12" db="EMBL/GenBank/DDBJ databases">
        <title>The genome sequence of Inhella sp. 1Y17.</title>
        <authorList>
            <person name="Liu Y."/>
        </authorList>
    </citation>
    <scope>NUCLEOTIDE SEQUENCE</scope>
    <source>
        <strain evidence="9">1Y17</strain>
    </source>
</reference>
<evidence type="ECO:0000256" key="1">
    <source>
        <dbReference type="ARBA" id="ARBA00008136"/>
    </source>
</evidence>
<dbReference type="InterPro" id="IPR036590">
    <property type="entry name" value="SRAP-like"/>
</dbReference>
<dbReference type="AlphaFoldDB" id="A0A931NG90"/>
<evidence type="ECO:0000313" key="10">
    <source>
        <dbReference type="Proteomes" id="UP000613266"/>
    </source>
</evidence>
<keyword evidence="2 8" id="KW-0645">Protease</keyword>
<dbReference type="PANTHER" id="PTHR13604">
    <property type="entry name" value="DC12-RELATED"/>
    <property type="match status" value="1"/>
</dbReference>
<keyword evidence="5" id="KW-0190">Covalent protein-DNA linkage</keyword>
<evidence type="ECO:0000256" key="4">
    <source>
        <dbReference type="ARBA" id="ARBA00022801"/>
    </source>
</evidence>
<keyword evidence="4 8" id="KW-0378">Hydrolase</keyword>
<keyword evidence="7" id="KW-0456">Lyase</keyword>
<dbReference type="Proteomes" id="UP000613266">
    <property type="component" value="Unassembled WGS sequence"/>
</dbReference>
<dbReference type="GO" id="GO:0003697">
    <property type="term" value="F:single-stranded DNA binding"/>
    <property type="evidence" value="ECO:0007669"/>
    <property type="project" value="InterPro"/>
</dbReference>
<keyword evidence="10" id="KW-1185">Reference proteome</keyword>
<keyword evidence="3" id="KW-0227">DNA damage</keyword>
<name>A0A931NG90_9BURK</name>
<dbReference type="GO" id="GO:0106300">
    <property type="term" value="P:protein-DNA covalent cross-linking repair"/>
    <property type="evidence" value="ECO:0007669"/>
    <property type="project" value="InterPro"/>
</dbReference>
<dbReference type="InterPro" id="IPR003738">
    <property type="entry name" value="SRAP"/>
</dbReference>
<evidence type="ECO:0000256" key="7">
    <source>
        <dbReference type="ARBA" id="ARBA00023239"/>
    </source>
</evidence>
<protein>
    <recommendedName>
        <fullName evidence="8">Abasic site processing protein</fullName>
        <ecNumber evidence="8">3.4.-.-</ecNumber>
    </recommendedName>
</protein>
<evidence type="ECO:0000256" key="2">
    <source>
        <dbReference type="ARBA" id="ARBA00022670"/>
    </source>
</evidence>
<dbReference type="GO" id="GO:0016829">
    <property type="term" value="F:lyase activity"/>
    <property type="evidence" value="ECO:0007669"/>
    <property type="project" value="UniProtKB-KW"/>
</dbReference>
<gene>
    <name evidence="9" type="ORF">I7X39_22360</name>
</gene>
<dbReference type="GO" id="GO:0006508">
    <property type="term" value="P:proteolysis"/>
    <property type="evidence" value="ECO:0007669"/>
    <property type="project" value="UniProtKB-KW"/>
</dbReference>
<dbReference type="Gene3D" id="3.90.1680.10">
    <property type="entry name" value="SOS response associated peptidase-like"/>
    <property type="match status" value="1"/>
</dbReference>